<keyword evidence="3" id="KW-1185">Reference proteome</keyword>
<comment type="caution">
    <text evidence="2">The sequence shown here is derived from an EMBL/GenBank/DDBJ whole genome shotgun (WGS) entry which is preliminary data.</text>
</comment>
<gene>
    <name evidence="2" type="ORF">BD626DRAFT_407399</name>
</gene>
<name>A0A550C711_9AGAR</name>
<sequence length="183" mass="20972">LNIYTRDMLPNSHTGSERAPLPDTQWAGFGKEKINVMMPVDLYECFVILLSAPRLRKIKFWRVLPDDNSRNWHMIDVHQLQSLTIRDTETPIVNLLDMLMIEKLQHLKVYYSAGCGRKFAADKPAFINLFRTTEVIRDGGKVVIRPNHPAYSARMSSLQADLSARLHGRNWTVIVTDSDALSH</sequence>
<evidence type="ECO:0000313" key="3">
    <source>
        <dbReference type="Proteomes" id="UP000320762"/>
    </source>
</evidence>
<evidence type="ECO:0008006" key="4">
    <source>
        <dbReference type="Google" id="ProtNLM"/>
    </source>
</evidence>
<dbReference type="OrthoDB" id="10400400at2759"/>
<organism evidence="2 3">
    <name type="scientific">Schizophyllum amplum</name>
    <dbReference type="NCBI Taxonomy" id="97359"/>
    <lineage>
        <taxon>Eukaryota</taxon>
        <taxon>Fungi</taxon>
        <taxon>Dikarya</taxon>
        <taxon>Basidiomycota</taxon>
        <taxon>Agaricomycotina</taxon>
        <taxon>Agaricomycetes</taxon>
        <taxon>Agaricomycetidae</taxon>
        <taxon>Agaricales</taxon>
        <taxon>Schizophyllaceae</taxon>
        <taxon>Schizophyllum</taxon>
    </lineage>
</organism>
<dbReference type="AlphaFoldDB" id="A0A550C711"/>
<proteinExistence type="predicted"/>
<feature type="region of interest" description="Disordered" evidence="1">
    <location>
        <begin position="1"/>
        <end position="21"/>
    </location>
</feature>
<dbReference type="Proteomes" id="UP000320762">
    <property type="component" value="Unassembled WGS sequence"/>
</dbReference>
<evidence type="ECO:0000256" key="1">
    <source>
        <dbReference type="SAM" id="MobiDB-lite"/>
    </source>
</evidence>
<evidence type="ECO:0000313" key="2">
    <source>
        <dbReference type="EMBL" id="TRM60587.1"/>
    </source>
</evidence>
<dbReference type="EMBL" id="VDMD01000021">
    <property type="protein sequence ID" value="TRM60587.1"/>
    <property type="molecule type" value="Genomic_DNA"/>
</dbReference>
<feature type="non-terminal residue" evidence="2">
    <location>
        <position position="1"/>
    </location>
</feature>
<accession>A0A550C711</accession>
<protein>
    <recommendedName>
        <fullName evidence="4">F-box domain-containing protein</fullName>
    </recommendedName>
</protein>
<reference evidence="2 3" key="1">
    <citation type="journal article" date="2019" name="New Phytol.">
        <title>Comparative genomics reveals unique wood-decay strategies and fruiting body development in the Schizophyllaceae.</title>
        <authorList>
            <person name="Almasi E."/>
            <person name="Sahu N."/>
            <person name="Krizsan K."/>
            <person name="Balint B."/>
            <person name="Kovacs G.M."/>
            <person name="Kiss B."/>
            <person name="Cseklye J."/>
            <person name="Drula E."/>
            <person name="Henrissat B."/>
            <person name="Nagy I."/>
            <person name="Chovatia M."/>
            <person name="Adam C."/>
            <person name="LaButti K."/>
            <person name="Lipzen A."/>
            <person name="Riley R."/>
            <person name="Grigoriev I.V."/>
            <person name="Nagy L.G."/>
        </authorList>
    </citation>
    <scope>NUCLEOTIDE SEQUENCE [LARGE SCALE GENOMIC DNA]</scope>
    <source>
        <strain evidence="2 3">NL-1724</strain>
    </source>
</reference>